<keyword evidence="1" id="KW-0732">Signal</keyword>
<gene>
    <name evidence="2" type="ORF">L602_000700001070</name>
</gene>
<proteinExistence type="predicted"/>
<protein>
    <recommendedName>
        <fullName evidence="4">Peptidase inhibitor I78 family protein</fullName>
    </recommendedName>
</protein>
<feature type="chain" id="PRO_5021984313" description="Peptidase inhibitor I78 family protein" evidence="1">
    <location>
        <begin position="31"/>
        <end position="114"/>
    </location>
</feature>
<organism evidence="2 3">
    <name type="scientific">Cupriavidus gilardii J11</name>
    <dbReference type="NCBI Taxonomy" id="936133"/>
    <lineage>
        <taxon>Bacteria</taxon>
        <taxon>Pseudomonadati</taxon>
        <taxon>Pseudomonadota</taxon>
        <taxon>Betaproteobacteria</taxon>
        <taxon>Burkholderiales</taxon>
        <taxon>Burkholderiaceae</taxon>
        <taxon>Cupriavidus</taxon>
    </lineage>
</organism>
<comment type="caution">
    <text evidence="2">The sequence shown here is derived from an EMBL/GenBank/DDBJ whole genome shotgun (WGS) entry which is preliminary data.</text>
</comment>
<reference evidence="2 3" key="1">
    <citation type="submission" date="2019-07" db="EMBL/GenBank/DDBJ databases">
        <title>Genome sequencing of lignin-degrading bacterial isolates.</title>
        <authorList>
            <person name="Gladden J."/>
        </authorList>
    </citation>
    <scope>NUCLEOTIDE SEQUENCE [LARGE SCALE GENOMIC DNA]</scope>
    <source>
        <strain evidence="2 3">J11</strain>
    </source>
</reference>
<accession>A0A562B285</accession>
<evidence type="ECO:0000256" key="1">
    <source>
        <dbReference type="SAM" id="SignalP"/>
    </source>
</evidence>
<sequence length="114" mass="11880">MPSSSSPSIHAFRRLVLTTASIALSLGACASEPLPSLAPAPQSGAGTPQGCAADNMPDEALIGKPEAEAIKLLTGCPWRIGQRDAHQYPGTMDFVQERRTLGIAGGIVVWVKRG</sequence>
<evidence type="ECO:0000313" key="2">
    <source>
        <dbReference type="EMBL" id="TWG79291.1"/>
    </source>
</evidence>
<keyword evidence="3" id="KW-1185">Reference proteome</keyword>
<evidence type="ECO:0008006" key="4">
    <source>
        <dbReference type="Google" id="ProtNLM"/>
    </source>
</evidence>
<feature type="signal peptide" evidence="1">
    <location>
        <begin position="1"/>
        <end position="30"/>
    </location>
</feature>
<evidence type="ECO:0000313" key="3">
    <source>
        <dbReference type="Proteomes" id="UP000318141"/>
    </source>
</evidence>
<dbReference type="Proteomes" id="UP000318141">
    <property type="component" value="Unassembled WGS sequence"/>
</dbReference>
<dbReference type="EMBL" id="VLJN01000065">
    <property type="protein sequence ID" value="TWG79291.1"/>
    <property type="molecule type" value="Genomic_DNA"/>
</dbReference>
<name>A0A562B285_9BURK</name>
<dbReference type="AlphaFoldDB" id="A0A562B285"/>